<protein>
    <recommendedName>
        <fullName evidence="1">AB hydrolase-1 domain-containing protein</fullName>
    </recommendedName>
</protein>
<evidence type="ECO:0000313" key="3">
    <source>
        <dbReference type="Proteomes" id="UP001230188"/>
    </source>
</evidence>
<accession>A0AAD7XL53</accession>
<dbReference type="EMBL" id="JAQMWT010000389">
    <property type="protein sequence ID" value="KAJ8602189.1"/>
    <property type="molecule type" value="Genomic_DNA"/>
</dbReference>
<dbReference type="InterPro" id="IPR029058">
    <property type="entry name" value="AB_hydrolase_fold"/>
</dbReference>
<dbReference type="PANTHER" id="PTHR43689">
    <property type="entry name" value="HYDROLASE"/>
    <property type="match status" value="1"/>
</dbReference>
<evidence type="ECO:0000259" key="1">
    <source>
        <dbReference type="Pfam" id="PF12697"/>
    </source>
</evidence>
<dbReference type="InterPro" id="IPR000073">
    <property type="entry name" value="AB_hydrolase_1"/>
</dbReference>
<reference evidence="2" key="1">
    <citation type="submission" date="2023-01" db="EMBL/GenBank/DDBJ databases">
        <title>Metagenome sequencing of chrysophaentin producing Chrysophaeum taylorii.</title>
        <authorList>
            <person name="Davison J."/>
            <person name="Bewley C."/>
        </authorList>
    </citation>
    <scope>NUCLEOTIDE SEQUENCE</scope>
    <source>
        <strain evidence="2">NIES-1699</strain>
    </source>
</reference>
<dbReference type="Proteomes" id="UP001230188">
    <property type="component" value="Unassembled WGS sequence"/>
</dbReference>
<feature type="domain" description="AB hydrolase-1" evidence="1">
    <location>
        <begin position="98"/>
        <end position="341"/>
    </location>
</feature>
<organism evidence="2 3">
    <name type="scientific">Chrysophaeum taylorii</name>
    <dbReference type="NCBI Taxonomy" id="2483200"/>
    <lineage>
        <taxon>Eukaryota</taxon>
        <taxon>Sar</taxon>
        <taxon>Stramenopiles</taxon>
        <taxon>Ochrophyta</taxon>
        <taxon>Pelagophyceae</taxon>
        <taxon>Pelagomonadales</taxon>
        <taxon>Pelagomonadaceae</taxon>
        <taxon>Chrysophaeum</taxon>
    </lineage>
</organism>
<gene>
    <name evidence="2" type="ORF">CTAYLR_003525</name>
</gene>
<dbReference type="Gene3D" id="3.40.50.1820">
    <property type="entry name" value="alpha/beta hydrolase"/>
    <property type="match status" value="1"/>
</dbReference>
<name>A0AAD7XL53_9STRA</name>
<dbReference type="AlphaFoldDB" id="A0AAD7XL53"/>
<sequence>MMLVAKTQALKTPYLTYGKLGVRENAGALCLGAGAALAGPRRLRLCLGASTAIVVREALREMFHAPAWTATMPAVGEYVGPVHTVSWGSEGVLLHASHGFGSNALSFDALMRLLPVRGVAHDQPGFGLTRRPEGLRGYFLDGDLAAATGATVFLGHSMGAIAALDAGIRKNVTAVVLVAPALTPRGVRLPRWLRVPLARLGAAWPFALPTRFILRRVVHSSERFWPTSLGLCWSATSRRQNQAALNKTAQAYALPSRLKGWDKGLVNFAAARILAPDDDKRLIRRATELPRILIIHGDQDPVIPLANSNRLHALLPNSKIITLRDVGHCPHEEAPEATAAAIRDFLDLP</sequence>
<proteinExistence type="predicted"/>
<keyword evidence="3" id="KW-1185">Reference proteome</keyword>
<comment type="caution">
    <text evidence="2">The sequence shown here is derived from an EMBL/GenBank/DDBJ whole genome shotgun (WGS) entry which is preliminary data.</text>
</comment>
<dbReference type="SUPFAM" id="SSF53474">
    <property type="entry name" value="alpha/beta-Hydrolases"/>
    <property type="match status" value="1"/>
</dbReference>
<dbReference type="Pfam" id="PF12697">
    <property type="entry name" value="Abhydrolase_6"/>
    <property type="match status" value="1"/>
</dbReference>
<evidence type="ECO:0000313" key="2">
    <source>
        <dbReference type="EMBL" id="KAJ8602189.1"/>
    </source>
</evidence>
<dbReference type="PANTHER" id="PTHR43689:SF8">
    <property type="entry name" value="ALPHA_BETA-HYDROLASES SUPERFAMILY PROTEIN"/>
    <property type="match status" value="1"/>
</dbReference>